<gene>
    <name evidence="2" type="ORF">NDU88_006069</name>
</gene>
<dbReference type="EMBL" id="JANPWB010000015">
    <property type="protein sequence ID" value="KAJ1092959.1"/>
    <property type="molecule type" value="Genomic_DNA"/>
</dbReference>
<feature type="non-terminal residue" evidence="2">
    <location>
        <position position="1"/>
    </location>
</feature>
<keyword evidence="1" id="KW-1133">Transmembrane helix</keyword>
<proteinExistence type="predicted"/>
<evidence type="ECO:0000313" key="2">
    <source>
        <dbReference type="EMBL" id="KAJ1092959.1"/>
    </source>
</evidence>
<dbReference type="AlphaFoldDB" id="A0AAV7LRC8"/>
<organism evidence="2 3">
    <name type="scientific">Pleurodeles waltl</name>
    <name type="common">Iberian ribbed newt</name>
    <dbReference type="NCBI Taxonomy" id="8319"/>
    <lineage>
        <taxon>Eukaryota</taxon>
        <taxon>Metazoa</taxon>
        <taxon>Chordata</taxon>
        <taxon>Craniata</taxon>
        <taxon>Vertebrata</taxon>
        <taxon>Euteleostomi</taxon>
        <taxon>Amphibia</taxon>
        <taxon>Batrachia</taxon>
        <taxon>Caudata</taxon>
        <taxon>Salamandroidea</taxon>
        <taxon>Salamandridae</taxon>
        <taxon>Pleurodelinae</taxon>
        <taxon>Pleurodeles</taxon>
    </lineage>
</organism>
<keyword evidence="3" id="KW-1185">Reference proteome</keyword>
<protein>
    <submittedName>
        <fullName evidence="2">Uncharacterized protein</fullName>
    </submittedName>
</protein>
<reference evidence="2" key="1">
    <citation type="journal article" date="2022" name="bioRxiv">
        <title>Sequencing and chromosome-scale assembly of the giantPleurodeles waltlgenome.</title>
        <authorList>
            <person name="Brown T."/>
            <person name="Elewa A."/>
            <person name="Iarovenko S."/>
            <person name="Subramanian E."/>
            <person name="Araus A.J."/>
            <person name="Petzold A."/>
            <person name="Susuki M."/>
            <person name="Suzuki K.-i.T."/>
            <person name="Hayashi T."/>
            <person name="Toyoda A."/>
            <person name="Oliveira C."/>
            <person name="Osipova E."/>
            <person name="Leigh N.D."/>
            <person name="Simon A."/>
            <person name="Yun M.H."/>
        </authorList>
    </citation>
    <scope>NUCLEOTIDE SEQUENCE</scope>
    <source>
        <strain evidence="2">20211129_DDA</strain>
        <tissue evidence="2">Liver</tissue>
    </source>
</reference>
<feature type="transmembrane region" description="Helical" evidence="1">
    <location>
        <begin position="30"/>
        <end position="53"/>
    </location>
</feature>
<sequence length="63" mass="6960">GCLVFRQYIPSKRARYGIKLYMLSESSTGYVYISGSTLVGIPILTPVVVLPLLELVRKLCGNL</sequence>
<dbReference type="Proteomes" id="UP001066276">
    <property type="component" value="Chromosome 11"/>
</dbReference>
<evidence type="ECO:0000256" key="1">
    <source>
        <dbReference type="SAM" id="Phobius"/>
    </source>
</evidence>
<accession>A0AAV7LRC8</accession>
<keyword evidence="1" id="KW-0812">Transmembrane</keyword>
<evidence type="ECO:0000313" key="3">
    <source>
        <dbReference type="Proteomes" id="UP001066276"/>
    </source>
</evidence>
<name>A0AAV7LRC8_PLEWA</name>
<keyword evidence="1" id="KW-0472">Membrane</keyword>
<comment type="caution">
    <text evidence="2">The sequence shown here is derived from an EMBL/GenBank/DDBJ whole genome shotgun (WGS) entry which is preliminary data.</text>
</comment>
<feature type="non-terminal residue" evidence="2">
    <location>
        <position position="63"/>
    </location>
</feature>